<comment type="similarity">
    <text evidence="1">Belongs to the short-chain dehydrogenases/reductases (SDR) family.</text>
</comment>
<gene>
    <name evidence="3" type="ORF">HCN56_20090</name>
</gene>
<dbReference type="InterPro" id="IPR002347">
    <property type="entry name" value="SDR_fam"/>
</dbReference>
<dbReference type="AlphaFoldDB" id="A0A7X6D4H5"/>
<reference evidence="3 4" key="1">
    <citation type="submission" date="2020-03" db="EMBL/GenBank/DDBJ databases">
        <title>Draft genome of Streptomyces sp. ventii, isolated from the Axial Seamount in the Pacific Ocean, and resequencing of the two type strains Streptomyces lonarensis strain NCL 716 and Streptomyces bohaiensis strain 11A07.</title>
        <authorList>
            <person name="Loughran R.M."/>
            <person name="Pfannmuller K.M."/>
            <person name="Wasson B.J."/>
            <person name="Deadmond M.C."/>
            <person name="Paddock B.E."/>
            <person name="Koyack M.J."/>
            <person name="Gallegos D.A."/>
            <person name="Mitchell E.A."/>
            <person name="Ushijima B."/>
            <person name="Saw J.H."/>
            <person name="Mcphail K.L."/>
            <person name="Videau P."/>
        </authorList>
    </citation>
    <scope>NUCLEOTIDE SEQUENCE [LARGE SCALE GENOMIC DNA]</scope>
    <source>
        <strain evidence="3 4">NCL716</strain>
    </source>
</reference>
<dbReference type="Proteomes" id="UP000578686">
    <property type="component" value="Unassembled WGS sequence"/>
</dbReference>
<proteinExistence type="inferred from homology"/>
<keyword evidence="4" id="KW-1185">Reference proteome</keyword>
<dbReference type="RefSeq" id="WP_167973145.1">
    <property type="nucleotide sequence ID" value="NZ_BHZG01000225.1"/>
</dbReference>
<dbReference type="EMBL" id="JAAVJD010000203">
    <property type="protein sequence ID" value="NJQ07823.1"/>
    <property type="molecule type" value="Genomic_DNA"/>
</dbReference>
<dbReference type="Pfam" id="PF13561">
    <property type="entry name" value="adh_short_C2"/>
    <property type="match status" value="1"/>
</dbReference>
<name>A0A7X6D4H5_9ACTN</name>
<dbReference type="PANTHER" id="PTHR42760:SF40">
    <property type="entry name" value="3-OXOACYL-[ACYL-CARRIER-PROTEIN] REDUCTASE, CHLOROPLASTIC"/>
    <property type="match status" value="1"/>
</dbReference>
<dbReference type="GO" id="GO:0016616">
    <property type="term" value="F:oxidoreductase activity, acting on the CH-OH group of donors, NAD or NADP as acceptor"/>
    <property type="evidence" value="ECO:0007669"/>
    <property type="project" value="TreeGrafter"/>
</dbReference>
<dbReference type="SUPFAM" id="SSF51735">
    <property type="entry name" value="NAD(P)-binding Rossmann-fold domains"/>
    <property type="match status" value="1"/>
</dbReference>
<accession>A0A7X6D4H5</accession>
<evidence type="ECO:0000313" key="4">
    <source>
        <dbReference type="Proteomes" id="UP000578686"/>
    </source>
</evidence>
<feature type="domain" description="Ketoreductase" evidence="2">
    <location>
        <begin position="3"/>
        <end position="181"/>
    </location>
</feature>
<dbReference type="InterPro" id="IPR020904">
    <property type="entry name" value="Sc_DH/Rdtase_CS"/>
</dbReference>
<organism evidence="3 4">
    <name type="scientific">Streptomyces lonarensis</name>
    <dbReference type="NCBI Taxonomy" id="700599"/>
    <lineage>
        <taxon>Bacteria</taxon>
        <taxon>Bacillati</taxon>
        <taxon>Actinomycetota</taxon>
        <taxon>Actinomycetes</taxon>
        <taxon>Kitasatosporales</taxon>
        <taxon>Streptomycetaceae</taxon>
        <taxon>Streptomyces</taxon>
    </lineage>
</organism>
<dbReference type="CDD" id="cd05233">
    <property type="entry name" value="SDR_c"/>
    <property type="match status" value="1"/>
</dbReference>
<protein>
    <submittedName>
        <fullName evidence="3">SDR family oxidoreductase</fullName>
    </submittedName>
</protein>
<dbReference type="Gene3D" id="3.40.50.720">
    <property type="entry name" value="NAD(P)-binding Rossmann-like Domain"/>
    <property type="match status" value="1"/>
</dbReference>
<sequence>MARTVLITGGSSGIGLAAAKRFVSDGDRVVITGRHEDRVRSAADESGAEGIVCDGTDPGQVARLAESIGDELDVLVNSAGGLPEFTASAQSQLETTLAEWNAALSKNLLTAVLTTTAVRDRLLASPDGTVISLGAIGADHGAGSYGAAKAALAAWNVVLSSLLGPKGVTSNVIAAGFVDDTNLFHGRMTDRRREGLVEETHDKRPGAVDDIAATIHFLASPGARHITGQTIHVNGGAHTTR</sequence>
<comment type="caution">
    <text evidence="3">The sequence shown here is derived from an EMBL/GenBank/DDBJ whole genome shotgun (WGS) entry which is preliminary data.</text>
</comment>
<dbReference type="SMART" id="SM00822">
    <property type="entry name" value="PKS_KR"/>
    <property type="match status" value="1"/>
</dbReference>
<evidence type="ECO:0000259" key="2">
    <source>
        <dbReference type="SMART" id="SM00822"/>
    </source>
</evidence>
<dbReference type="PRINTS" id="PR00081">
    <property type="entry name" value="GDHRDH"/>
</dbReference>
<dbReference type="InterPro" id="IPR036291">
    <property type="entry name" value="NAD(P)-bd_dom_sf"/>
</dbReference>
<dbReference type="GO" id="GO:0030497">
    <property type="term" value="P:fatty acid elongation"/>
    <property type="evidence" value="ECO:0007669"/>
    <property type="project" value="TreeGrafter"/>
</dbReference>
<evidence type="ECO:0000313" key="3">
    <source>
        <dbReference type="EMBL" id="NJQ07823.1"/>
    </source>
</evidence>
<dbReference type="PROSITE" id="PS00061">
    <property type="entry name" value="ADH_SHORT"/>
    <property type="match status" value="1"/>
</dbReference>
<evidence type="ECO:0000256" key="1">
    <source>
        <dbReference type="ARBA" id="ARBA00006484"/>
    </source>
</evidence>
<dbReference type="InterPro" id="IPR057326">
    <property type="entry name" value="KR_dom"/>
</dbReference>
<dbReference type="PANTHER" id="PTHR42760">
    <property type="entry name" value="SHORT-CHAIN DEHYDROGENASES/REDUCTASES FAMILY MEMBER"/>
    <property type="match status" value="1"/>
</dbReference>